<gene>
    <name evidence="2" type="ORF">HMPREF9098_1117</name>
</gene>
<dbReference type="Proteomes" id="UP000004088">
    <property type="component" value="Unassembled WGS sequence"/>
</dbReference>
<reference evidence="2 3" key="1">
    <citation type="submission" date="2011-01" db="EMBL/GenBank/DDBJ databases">
        <authorList>
            <person name="Muzny D."/>
            <person name="Qin X."/>
            <person name="Deng J."/>
            <person name="Jiang H."/>
            <person name="Liu Y."/>
            <person name="Qu J."/>
            <person name="Song X.-Z."/>
            <person name="Zhang L."/>
            <person name="Thornton R."/>
            <person name="Coyle M."/>
            <person name="Francisco L."/>
            <person name="Jackson L."/>
            <person name="Javaid M."/>
            <person name="Korchina V."/>
            <person name="Kovar C."/>
            <person name="Mata R."/>
            <person name="Mathew T."/>
            <person name="Ngo R."/>
            <person name="Nguyen L."/>
            <person name="Nguyen N."/>
            <person name="Okwuonu G."/>
            <person name="Ongeri F."/>
            <person name="Pham C."/>
            <person name="Simmons D."/>
            <person name="Wilczek-Boney K."/>
            <person name="Hale W."/>
            <person name="Jakkamsetti A."/>
            <person name="Pham P."/>
            <person name="Ruth R."/>
            <person name="San Lucas F."/>
            <person name="Warren J."/>
            <person name="Zhang J."/>
            <person name="Zhao Z."/>
            <person name="Zhou C."/>
            <person name="Zhu D."/>
            <person name="Lee S."/>
            <person name="Bess C."/>
            <person name="Blankenburg K."/>
            <person name="Forbes L."/>
            <person name="Fu Q."/>
            <person name="Gubbala S."/>
            <person name="Hirani K."/>
            <person name="Jayaseelan J.C."/>
            <person name="Lara F."/>
            <person name="Munidasa M."/>
            <person name="Palculict T."/>
            <person name="Patil S."/>
            <person name="Pu L.-L."/>
            <person name="Saada N."/>
            <person name="Tang L."/>
            <person name="Weissenberger G."/>
            <person name="Zhu Y."/>
            <person name="Hemphill L."/>
            <person name="Shang Y."/>
            <person name="Youmans B."/>
            <person name="Ayvaz T."/>
            <person name="Ross M."/>
            <person name="Santibanez J."/>
            <person name="Aqrawi P."/>
            <person name="Gross S."/>
            <person name="Joshi V."/>
            <person name="Fowler G."/>
            <person name="Nazareth L."/>
            <person name="Reid J."/>
            <person name="Worley K."/>
            <person name="Petrosino J."/>
            <person name="Highlander S."/>
            <person name="Gibbs R."/>
        </authorList>
    </citation>
    <scope>NUCLEOTIDE SEQUENCE [LARGE SCALE GENOMIC DNA]</scope>
    <source>
        <strain evidence="2 3">ATCC 33394</strain>
    </source>
</reference>
<protein>
    <submittedName>
        <fullName evidence="2">Uncharacterized protein</fullName>
    </submittedName>
</protein>
<feature type="transmembrane region" description="Helical" evidence="1">
    <location>
        <begin position="12"/>
        <end position="32"/>
    </location>
</feature>
<accession>F0EZ33</accession>
<name>F0EZ33_9NEIS</name>
<comment type="caution">
    <text evidence="2">The sequence shown here is derived from an EMBL/GenBank/DDBJ whole genome shotgun (WGS) entry which is preliminary data.</text>
</comment>
<keyword evidence="3" id="KW-1185">Reference proteome</keyword>
<dbReference type="AlphaFoldDB" id="F0EZ33"/>
<keyword evidence="1" id="KW-0812">Transmembrane</keyword>
<evidence type="ECO:0000313" key="3">
    <source>
        <dbReference type="Proteomes" id="UP000004088"/>
    </source>
</evidence>
<keyword evidence="1" id="KW-0472">Membrane</keyword>
<organism evidence="2 3">
    <name type="scientific">Kingella denitrificans ATCC 33394</name>
    <dbReference type="NCBI Taxonomy" id="888741"/>
    <lineage>
        <taxon>Bacteria</taxon>
        <taxon>Pseudomonadati</taxon>
        <taxon>Pseudomonadota</taxon>
        <taxon>Betaproteobacteria</taxon>
        <taxon>Neisseriales</taxon>
        <taxon>Neisseriaceae</taxon>
        <taxon>Kingella</taxon>
    </lineage>
</organism>
<dbReference type="HOGENOM" id="CLU_3290964_0_0_4"/>
<dbReference type="EMBL" id="AEWV01000016">
    <property type="protein sequence ID" value="EGC17459.1"/>
    <property type="molecule type" value="Genomic_DNA"/>
</dbReference>
<evidence type="ECO:0000256" key="1">
    <source>
        <dbReference type="SAM" id="Phobius"/>
    </source>
</evidence>
<evidence type="ECO:0000313" key="2">
    <source>
        <dbReference type="EMBL" id="EGC17459.1"/>
    </source>
</evidence>
<proteinExistence type="predicted"/>
<sequence>MQAAFMAEVGRIRYTHALASIVCALLLTRIFLNFTELYPC</sequence>
<keyword evidence="1" id="KW-1133">Transmembrane helix</keyword>